<feature type="transmembrane region" description="Helical" evidence="1">
    <location>
        <begin position="248"/>
        <end position="268"/>
    </location>
</feature>
<feature type="transmembrane region" description="Helical" evidence="1">
    <location>
        <begin position="462"/>
        <end position="480"/>
    </location>
</feature>
<protein>
    <submittedName>
        <fullName evidence="2">Uncharacterized protein</fullName>
    </submittedName>
</protein>
<evidence type="ECO:0000313" key="2">
    <source>
        <dbReference type="EMBL" id="TNJ28384.1"/>
    </source>
</evidence>
<dbReference type="EMBL" id="VDLU01000002">
    <property type="protein sequence ID" value="TNJ28384.1"/>
    <property type="molecule type" value="Genomic_DNA"/>
</dbReference>
<dbReference type="VEuPathDB" id="GiardiaDB:GMRT_12516"/>
<evidence type="ECO:0000313" key="3">
    <source>
        <dbReference type="Proteomes" id="UP000315496"/>
    </source>
</evidence>
<dbReference type="AlphaFoldDB" id="A0A4Z1SR62"/>
<dbReference type="Proteomes" id="UP000315496">
    <property type="component" value="Chromosome 2"/>
</dbReference>
<feature type="transmembrane region" description="Helical" evidence="1">
    <location>
        <begin position="288"/>
        <end position="308"/>
    </location>
</feature>
<gene>
    <name evidence="2" type="ORF">GMRT_12516</name>
</gene>
<accession>A0A4Z1SR62</accession>
<feature type="transmembrane region" description="Helical" evidence="1">
    <location>
        <begin position="329"/>
        <end position="348"/>
    </location>
</feature>
<feature type="transmembrane region" description="Helical" evidence="1">
    <location>
        <begin position="60"/>
        <end position="77"/>
    </location>
</feature>
<organism evidence="2 3">
    <name type="scientific">Giardia muris</name>
    <dbReference type="NCBI Taxonomy" id="5742"/>
    <lineage>
        <taxon>Eukaryota</taxon>
        <taxon>Metamonada</taxon>
        <taxon>Diplomonadida</taxon>
        <taxon>Hexamitidae</taxon>
        <taxon>Giardiinae</taxon>
        <taxon>Giardia</taxon>
    </lineage>
</organism>
<reference evidence="2 3" key="1">
    <citation type="submission" date="2019-05" db="EMBL/GenBank/DDBJ databases">
        <title>The compact genome of Giardia muris reveals important steps in the evolution of intestinal protozoan parasites.</title>
        <authorList>
            <person name="Xu F."/>
            <person name="Jimenez-Gonzalez A."/>
            <person name="Einarsson E."/>
            <person name="Astvaldsson A."/>
            <person name="Peirasmaki D."/>
            <person name="Eckmann L."/>
            <person name="Andersson J.O."/>
            <person name="Svard S.G."/>
            <person name="Jerlstrom-Hultqvist J."/>
        </authorList>
    </citation>
    <scope>NUCLEOTIDE SEQUENCE [LARGE SCALE GENOMIC DNA]</scope>
    <source>
        <strain evidence="2 3">Roberts-Thomson</strain>
    </source>
</reference>
<sequence>MGSDQLSRLSSVALALYTAVISLYALLAVYTWLPPDTTLYRTPQGAFNRFLEGLWLPRPAHFLVYQVLLFACMQSWWRITDAMTPASRVFALALSGTNPFFHVEAVEDTLSQLSTALLIESVLLLLFASRRPPRHVAIMRRLNAYLFYGIAATLQPGLLYAFPWYLMVARTLPLEYAQSTDDVDASAWQGCGALTTVMIMFLSVYSLSYYTRTMNTVRPLCNSVWESSFQKVYYSISFRYFSRLRDIVLMRTGFINMNYVLIAFSLGFSLLLCRRQRPRMAGERKLQVSLAMCTLTQILILAAGISNLRVTDSAIYGVLTLYARSLDDASLLVVPGIGLLGNCFMFNLPRLLTRFCTTELLGRMQEDVQEYRGTVIEVASSIVVLIVGSYLMHTAALRITTKKHEARGKRPSPSTIGLLLCVCIYIGVSISIALLYILNILLGGDVKGLRVASFVLELIGEPLRLLFLFSLAVLCGRRLTVNE</sequence>
<feature type="transmembrane region" description="Helical" evidence="1">
    <location>
        <begin position="378"/>
        <end position="397"/>
    </location>
</feature>
<keyword evidence="1" id="KW-0472">Membrane</keyword>
<feature type="transmembrane region" description="Helical" evidence="1">
    <location>
        <begin position="418"/>
        <end position="442"/>
    </location>
</feature>
<comment type="caution">
    <text evidence="2">The sequence shown here is derived from an EMBL/GenBank/DDBJ whole genome shotgun (WGS) entry which is preliminary data.</text>
</comment>
<proteinExistence type="predicted"/>
<keyword evidence="3" id="KW-1185">Reference proteome</keyword>
<dbReference type="OrthoDB" id="10253452at2759"/>
<keyword evidence="1" id="KW-1133">Transmembrane helix</keyword>
<name>A0A4Z1SR62_GIAMU</name>
<feature type="transmembrane region" description="Helical" evidence="1">
    <location>
        <begin position="12"/>
        <end position="33"/>
    </location>
</feature>
<feature type="transmembrane region" description="Helical" evidence="1">
    <location>
        <begin position="142"/>
        <end position="167"/>
    </location>
</feature>
<keyword evidence="1" id="KW-0812">Transmembrane</keyword>
<feature type="transmembrane region" description="Helical" evidence="1">
    <location>
        <begin position="187"/>
        <end position="210"/>
    </location>
</feature>
<evidence type="ECO:0000256" key="1">
    <source>
        <dbReference type="SAM" id="Phobius"/>
    </source>
</evidence>